<evidence type="ECO:0000256" key="9">
    <source>
        <dbReference type="ARBA" id="ARBA00023065"/>
    </source>
</evidence>
<dbReference type="PANTHER" id="PTHR32361">
    <property type="entry name" value="FERRIC/CUPRIC REDUCTASE TRANSMEMBRANE COMPONENT"/>
    <property type="match status" value="1"/>
</dbReference>
<feature type="chain" id="PRO_5020800849" description="FAD-binding FR-type domain-containing protein" evidence="12">
    <location>
        <begin position="18"/>
        <end position="690"/>
    </location>
</feature>
<evidence type="ECO:0000259" key="13">
    <source>
        <dbReference type="Pfam" id="PF01794"/>
    </source>
</evidence>
<dbReference type="Proteomes" id="UP000307173">
    <property type="component" value="Unassembled WGS sequence"/>
</dbReference>
<dbReference type="GO" id="GO:0006879">
    <property type="term" value="P:intracellular iron ion homeostasis"/>
    <property type="evidence" value="ECO:0007669"/>
    <property type="project" value="TreeGrafter"/>
</dbReference>
<evidence type="ECO:0000256" key="6">
    <source>
        <dbReference type="ARBA" id="ARBA00022982"/>
    </source>
</evidence>
<keyword evidence="8" id="KW-0560">Oxidoreductase</keyword>
<feature type="domain" description="FAD-binding 8" evidence="14">
    <location>
        <begin position="432"/>
        <end position="525"/>
    </location>
</feature>
<evidence type="ECO:0000256" key="3">
    <source>
        <dbReference type="ARBA" id="ARBA00022630"/>
    </source>
</evidence>
<reference evidence="16 17" key="1">
    <citation type="journal article" date="2019" name="Front. Genet.">
        <title>Whole-Genome Sequencing of the Opportunistic Yeast Pathogen Candida inconspicua Uncovers Its Hybrid Origin.</title>
        <authorList>
            <person name="Mixao V."/>
            <person name="Hansen A.P."/>
            <person name="Saus E."/>
            <person name="Boekhout T."/>
            <person name="Lass-Florl C."/>
            <person name="Gabaldon T."/>
        </authorList>
    </citation>
    <scope>NUCLEOTIDE SEQUENCE [LARGE SCALE GENOMIC DNA]</scope>
    <source>
        <strain evidence="16 17">CBS 180</strain>
    </source>
</reference>
<dbReference type="InterPro" id="IPR013112">
    <property type="entry name" value="FAD-bd_8"/>
</dbReference>
<evidence type="ECO:0000313" key="17">
    <source>
        <dbReference type="Proteomes" id="UP000307173"/>
    </source>
</evidence>
<keyword evidence="7 11" id="KW-1133">Transmembrane helix</keyword>
<feature type="domain" description="Ferric reductase NAD binding" evidence="15">
    <location>
        <begin position="535"/>
        <end position="670"/>
    </location>
</feature>
<keyword evidence="5" id="KW-0274">FAD</keyword>
<dbReference type="AlphaFoldDB" id="A0A4T0WY61"/>
<evidence type="ECO:0000256" key="8">
    <source>
        <dbReference type="ARBA" id="ARBA00023002"/>
    </source>
</evidence>
<dbReference type="Pfam" id="PF01794">
    <property type="entry name" value="Ferric_reduct"/>
    <property type="match status" value="1"/>
</dbReference>
<evidence type="ECO:0000256" key="4">
    <source>
        <dbReference type="ARBA" id="ARBA00022692"/>
    </source>
</evidence>
<evidence type="ECO:0000259" key="15">
    <source>
        <dbReference type="Pfam" id="PF08030"/>
    </source>
</evidence>
<dbReference type="STRING" id="52247.A0A4T0WY61"/>
<dbReference type="GO" id="GO:0006826">
    <property type="term" value="P:iron ion transport"/>
    <property type="evidence" value="ECO:0007669"/>
    <property type="project" value="TreeGrafter"/>
</dbReference>
<dbReference type="InterPro" id="IPR013121">
    <property type="entry name" value="Fe_red_NAD-bd_6"/>
</dbReference>
<dbReference type="SFLD" id="SFLDS00052">
    <property type="entry name" value="Ferric_Reductase_Domain"/>
    <property type="match status" value="1"/>
</dbReference>
<protein>
    <recommendedName>
        <fullName evidence="18">FAD-binding FR-type domain-containing protein</fullName>
    </recommendedName>
</protein>
<evidence type="ECO:0008006" key="18">
    <source>
        <dbReference type="Google" id="ProtNLM"/>
    </source>
</evidence>
<dbReference type="CDD" id="cd06186">
    <property type="entry name" value="NOX_Duox_like_FAD_NADP"/>
    <property type="match status" value="1"/>
</dbReference>
<evidence type="ECO:0000256" key="11">
    <source>
        <dbReference type="SAM" id="Phobius"/>
    </source>
</evidence>
<dbReference type="SUPFAM" id="SSF52343">
    <property type="entry name" value="Ferredoxin reductase-like, C-terminal NADP-linked domain"/>
    <property type="match status" value="1"/>
</dbReference>
<dbReference type="GO" id="GO:0005886">
    <property type="term" value="C:plasma membrane"/>
    <property type="evidence" value="ECO:0007669"/>
    <property type="project" value="TreeGrafter"/>
</dbReference>
<keyword evidence="2" id="KW-0813">Transport</keyword>
<keyword evidence="10 11" id="KW-0472">Membrane</keyword>
<evidence type="ECO:0000313" key="16">
    <source>
        <dbReference type="EMBL" id="TID19826.1"/>
    </source>
</evidence>
<evidence type="ECO:0000259" key="14">
    <source>
        <dbReference type="Pfam" id="PF08022"/>
    </source>
</evidence>
<dbReference type="EMBL" id="SELW01000594">
    <property type="protein sequence ID" value="TID19826.1"/>
    <property type="molecule type" value="Genomic_DNA"/>
</dbReference>
<keyword evidence="12" id="KW-0732">Signal</keyword>
<keyword evidence="17" id="KW-1185">Reference proteome</keyword>
<dbReference type="InterPro" id="IPR051410">
    <property type="entry name" value="Ferric/Cupric_Reductase"/>
</dbReference>
<dbReference type="SFLD" id="SFLDG01168">
    <property type="entry name" value="Ferric_reductase_subgroup_(FRE"/>
    <property type="match status" value="1"/>
</dbReference>
<sequence>MLLKNLLIASLASLTLAHEDEFHMHSLIKYTAGAAEYWTCNTGMDTLTFDYTPLGLGEYTVYDAICGYPPAVGSILLCIDHMRNDKSDAFMGRVFKYASESCESYSSYPFPPSYYKEQFENATKYYIPFEDVKNISEPLYSPTTPNITALIPEYIGYSNYYFNLDSGTWFSVGICGFFLLLIILSAIHNFARRTFSKSVNSSKWWKTIQGYVLFPAIFPNGKYSQPYEWKYFSVLFPNRLQFIVDVFFFALQMAFYCVSYGQNEGWWFGSAKYAWQRFLGDRTGIMAFGKIPLLILFAGRNNFLLSITGWSQATFLHFHKVTALWMALDALIHSVAYTCNTHQTYTTSVKALYFACGVAATVICFVMIGASVYPLRRAYYEYFLFFHVLFAIAFIIMCWYHCRTLGWMEWMVAACCVWFFERLVRFIRCTAFGYRNATITAVGDDLMKVEVSKPSWWFHNPGTYCYVYFANWLFWENHPFTCVLEDDKICAYIKVKKGVTYRVWNKLNKNGGKMNWKICIEGPYGGELASCVKKYDDVLLLAGGSGVPGILEHAANVKTGRLIWVTPTLSLVRAYHKLIQNVAIDIEVYVTREEGTIKSCSVHELCNISESSSEDEKKSIENGGGQITINYARPDVKEIIGSNVENSCSNSVAIVACGPPRLMDEIRHVVSEKTTTWKKSIDFFDEFQTW</sequence>
<feature type="transmembrane region" description="Helical" evidence="11">
    <location>
        <begin position="240"/>
        <end position="258"/>
    </location>
</feature>
<keyword evidence="9" id="KW-0406">Ion transport</keyword>
<evidence type="ECO:0000256" key="10">
    <source>
        <dbReference type="ARBA" id="ARBA00023136"/>
    </source>
</evidence>
<dbReference type="OrthoDB" id="167398at2759"/>
<name>A0A4T0WY61_9ASCO</name>
<feature type="transmembrane region" description="Helical" evidence="11">
    <location>
        <begin position="169"/>
        <end position="191"/>
    </location>
</feature>
<feature type="domain" description="Ferric oxidoreductase" evidence="13">
    <location>
        <begin position="283"/>
        <end position="398"/>
    </location>
</feature>
<dbReference type="Gene3D" id="3.40.50.80">
    <property type="entry name" value="Nucleotide-binding domain of ferredoxin-NADP reductase (FNR) module"/>
    <property type="match status" value="1"/>
</dbReference>
<evidence type="ECO:0000256" key="2">
    <source>
        <dbReference type="ARBA" id="ARBA00022448"/>
    </source>
</evidence>
<dbReference type="InterPro" id="IPR013130">
    <property type="entry name" value="Fe3_Rdtase_TM_dom"/>
</dbReference>
<keyword evidence="3" id="KW-0285">Flavoprotein</keyword>
<dbReference type="Pfam" id="PF08022">
    <property type="entry name" value="FAD_binding_8"/>
    <property type="match status" value="1"/>
</dbReference>
<evidence type="ECO:0000256" key="1">
    <source>
        <dbReference type="ARBA" id="ARBA00004141"/>
    </source>
</evidence>
<evidence type="ECO:0000256" key="7">
    <source>
        <dbReference type="ARBA" id="ARBA00022989"/>
    </source>
</evidence>
<feature type="transmembrane region" description="Helical" evidence="11">
    <location>
        <begin position="379"/>
        <end position="400"/>
    </location>
</feature>
<organism evidence="16 17">
    <name type="scientific">Pichia inconspicua</name>
    <dbReference type="NCBI Taxonomy" id="52247"/>
    <lineage>
        <taxon>Eukaryota</taxon>
        <taxon>Fungi</taxon>
        <taxon>Dikarya</taxon>
        <taxon>Ascomycota</taxon>
        <taxon>Saccharomycotina</taxon>
        <taxon>Pichiomycetes</taxon>
        <taxon>Pichiales</taxon>
        <taxon>Pichiaceae</taxon>
        <taxon>Pichia</taxon>
    </lineage>
</organism>
<dbReference type="PANTHER" id="PTHR32361:SF9">
    <property type="entry name" value="FERRIC REDUCTASE TRANSMEMBRANE COMPONENT 3-RELATED"/>
    <property type="match status" value="1"/>
</dbReference>
<evidence type="ECO:0000256" key="12">
    <source>
        <dbReference type="SAM" id="SignalP"/>
    </source>
</evidence>
<feature type="transmembrane region" description="Helical" evidence="11">
    <location>
        <begin position="279"/>
        <end position="298"/>
    </location>
</feature>
<dbReference type="GO" id="GO:0015677">
    <property type="term" value="P:copper ion import"/>
    <property type="evidence" value="ECO:0007669"/>
    <property type="project" value="TreeGrafter"/>
</dbReference>
<keyword evidence="4 11" id="KW-0812">Transmembrane</keyword>
<comment type="caution">
    <text evidence="16">The sequence shown here is derived from an EMBL/GenBank/DDBJ whole genome shotgun (WGS) entry which is preliminary data.</text>
</comment>
<proteinExistence type="predicted"/>
<dbReference type="Pfam" id="PF08030">
    <property type="entry name" value="NAD_binding_6"/>
    <property type="match status" value="1"/>
</dbReference>
<keyword evidence="6" id="KW-0249">Electron transport</keyword>
<feature type="transmembrane region" description="Helical" evidence="11">
    <location>
        <begin position="351"/>
        <end position="373"/>
    </location>
</feature>
<dbReference type="InterPro" id="IPR039261">
    <property type="entry name" value="FNR_nucleotide-bd"/>
</dbReference>
<dbReference type="GO" id="GO:0000293">
    <property type="term" value="F:ferric-chelate reductase activity"/>
    <property type="evidence" value="ECO:0007669"/>
    <property type="project" value="UniProtKB-ARBA"/>
</dbReference>
<accession>A0A4T0WY61</accession>
<gene>
    <name evidence="16" type="ORF">CANINC_003709</name>
</gene>
<comment type="subcellular location">
    <subcellularLocation>
        <location evidence="1">Membrane</location>
        <topology evidence="1">Multi-pass membrane protein</topology>
    </subcellularLocation>
</comment>
<evidence type="ECO:0000256" key="5">
    <source>
        <dbReference type="ARBA" id="ARBA00022827"/>
    </source>
</evidence>
<feature type="signal peptide" evidence="12">
    <location>
        <begin position="1"/>
        <end position="17"/>
    </location>
</feature>